<dbReference type="RefSeq" id="WP_338101998.1">
    <property type="nucleotide sequence ID" value="NZ_CP131060.1"/>
</dbReference>
<feature type="binding site" evidence="8">
    <location>
        <position position="164"/>
    </location>
    <ligand>
        <name>a divalent metal cation</name>
        <dbReference type="ChEBI" id="CHEBI:60240"/>
        <label>2</label>
        <note>catalytic</note>
    </ligand>
</feature>
<feature type="binding site" evidence="8">
    <location>
        <position position="104"/>
    </location>
    <ligand>
        <name>a divalent metal cation</name>
        <dbReference type="ChEBI" id="CHEBI:60240"/>
        <label>2</label>
        <note>catalytic</note>
    </ligand>
</feature>
<comment type="function">
    <text evidence="8 9">Removes the N-terminal methionine from nascent proteins. The N-terminal methionine is often cleaved when the second residue in the primary sequence is small and uncharged (Met-Ala-, Cys, Gly, Pro, Ser, Thr, or Val).</text>
</comment>
<gene>
    <name evidence="8" type="primary">map</name>
    <name evidence="11" type="ORF">MsAc7_11900</name>
</gene>
<comment type="similarity">
    <text evidence="8">Belongs to the peptidase M24A family. Methionine aminopeptidase archaeal type 2 subfamily.</text>
</comment>
<reference evidence="11 12" key="1">
    <citation type="submission" date="2023-07" db="EMBL/GenBank/DDBJ databases">
        <title>Closed genoem sequence of Methanosarcinaceae archaeon Ac7.</title>
        <authorList>
            <person name="Poehlein A."/>
            <person name="Protasov E."/>
            <person name="Platt K."/>
            <person name="Reeh H."/>
            <person name="Daniel R."/>
            <person name="Brune A."/>
        </authorList>
    </citation>
    <scope>NUCLEOTIDE SEQUENCE [LARGE SCALE GENOMIC DNA]</scope>
    <source>
        <strain evidence="11 12">Ac7</strain>
    </source>
</reference>
<dbReference type="Proteomes" id="UP001303587">
    <property type="component" value="Chromosome"/>
</dbReference>
<evidence type="ECO:0000259" key="10">
    <source>
        <dbReference type="Pfam" id="PF00557"/>
    </source>
</evidence>
<accession>A0AA96V5V5</accession>
<comment type="cofactor">
    <cofactor evidence="2">
        <name>Mn(2+)</name>
        <dbReference type="ChEBI" id="CHEBI:29035"/>
    </cofactor>
</comment>
<feature type="domain" description="Peptidase M24" evidence="10">
    <location>
        <begin position="16"/>
        <end position="205"/>
    </location>
</feature>
<dbReference type="InterPro" id="IPR028595">
    <property type="entry name" value="MetAP_archaeal"/>
</dbReference>
<dbReference type="Gene3D" id="3.90.230.10">
    <property type="entry name" value="Creatinase/methionine aminopeptidase superfamily"/>
    <property type="match status" value="1"/>
</dbReference>
<dbReference type="NCBIfam" id="TIGR00501">
    <property type="entry name" value="met_pdase_II"/>
    <property type="match status" value="1"/>
</dbReference>
<evidence type="ECO:0000313" key="11">
    <source>
        <dbReference type="EMBL" id="WNY25638.1"/>
    </source>
</evidence>
<dbReference type="InterPro" id="IPR002468">
    <property type="entry name" value="Pept_M24A_MAP2"/>
</dbReference>
<feature type="binding site" evidence="8">
    <location>
        <position position="197"/>
    </location>
    <ligand>
        <name>a divalent metal cation</name>
        <dbReference type="ChEBI" id="CHEBI:60240"/>
        <label>2</label>
        <note>catalytic</note>
    </ligand>
</feature>
<dbReference type="PRINTS" id="PR00599">
    <property type="entry name" value="MAPEPTIDASE"/>
</dbReference>
<comment type="subunit">
    <text evidence="8">Monomer.</text>
</comment>
<name>A0AA96V5V5_9EURY</name>
<dbReference type="InterPro" id="IPR001714">
    <property type="entry name" value="Pept_M24_MAP"/>
</dbReference>
<dbReference type="GO" id="GO:0006508">
    <property type="term" value="P:proteolysis"/>
    <property type="evidence" value="ECO:0007669"/>
    <property type="project" value="UniProtKB-KW"/>
</dbReference>
<evidence type="ECO:0000256" key="7">
    <source>
        <dbReference type="ARBA" id="ARBA00022801"/>
    </source>
</evidence>
<keyword evidence="5 8" id="KW-0645">Protease</keyword>
<evidence type="ECO:0000256" key="4">
    <source>
        <dbReference type="ARBA" id="ARBA00022438"/>
    </source>
</evidence>
<feature type="binding site" evidence="8">
    <location>
        <position position="74"/>
    </location>
    <ligand>
        <name>substrate</name>
    </ligand>
</feature>
<comment type="cofactor">
    <cofactor evidence="3">
        <name>Fe(2+)</name>
        <dbReference type="ChEBI" id="CHEBI:29033"/>
    </cofactor>
</comment>
<feature type="binding site" evidence="8">
    <location>
        <position position="93"/>
    </location>
    <ligand>
        <name>a divalent metal cation</name>
        <dbReference type="ChEBI" id="CHEBI:60240"/>
        <label>1</label>
    </ligand>
</feature>
<dbReference type="InterPro" id="IPR036390">
    <property type="entry name" value="WH_DNA-bd_sf"/>
</dbReference>
<feature type="binding site" evidence="8">
    <location>
        <position position="172"/>
    </location>
    <ligand>
        <name>substrate</name>
    </ligand>
</feature>
<dbReference type="InterPro" id="IPR050247">
    <property type="entry name" value="Met_Aminopeptidase_Type2"/>
</dbReference>
<dbReference type="InterPro" id="IPR018349">
    <property type="entry name" value="Pept_M24A_MAP2_BS"/>
</dbReference>
<evidence type="ECO:0000256" key="6">
    <source>
        <dbReference type="ARBA" id="ARBA00022723"/>
    </source>
</evidence>
<evidence type="ECO:0000256" key="9">
    <source>
        <dbReference type="RuleBase" id="RU003653"/>
    </source>
</evidence>
<keyword evidence="6 8" id="KW-0479">Metal-binding</keyword>
<dbReference type="SUPFAM" id="SSF46785">
    <property type="entry name" value="Winged helix' DNA-binding domain"/>
    <property type="match status" value="1"/>
</dbReference>
<feature type="binding site" evidence="8">
    <location>
        <position position="285"/>
    </location>
    <ligand>
        <name>a divalent metal cation</name>
        <dbReference type="ChEBI" id="CHEBI:60240"/>
        <label>1</label>
    </ligand>
</feature>
<dbReference type="Pfam" id="PF00557">
    <property type="entry name" value="Peptidase_M24"/>
    <property type="match status" value="1"/>
</dbReference>
<evidence type="ECO:0000256" key="5">
    <source>
        <dbReference type="ARBA" id="ARBA00022670"/>
    </source>
</evidence>
<dbReference type="GeneID" id="89230295"/>
<evidence type="ECO:0000256" key="3">
    <source>
        <dbReference type="ARBA" id="ARBA00001954"/>
    </source>
</evidence>
<dbReference type="GO" id="GO:0005737">
    <property type="term" value="C:cytoplasm"/>
    <property type="evidence" value="ECO:0007669"/>
    <property type="project" value="TreeGrafter"/>
</dbReference>
<comment type="catalytic activity">
    <reaction evidence="1 8 9">
        <text>Release of N-terminal amino acids, preferentially methionine, from peptides and arylamides.</text>
        <dbReference type="EC" id="3.4.11.18"/>
    </reaction>
</comment>
<keyword evidence="12" id="KW-1185">Reference proteome</keyword>
<feature type="binding site" evidence="8">
    <location>
        <position position="285"/>
    </location>
    <ligand>
        <name>a divalent metal cation</name>
        <dbReference type="ChEBI" id="CHEBI:60240"/>
        <label>2</label>
        <note>catalytic</note>
    </ligand>
</feature>
<keyword evidence="4 8" id="KW-0031">Aminopeptidase</keyword>
<evidence type="ECO:0000256" key="1">
    <source>
        <dbReference type="ARBA" id="ARBA00000294"/>
    </source>
</evidence>
<evidence type="ECO:0000256" key="2">
    <source>
        <dbReference type="ARBA" id="ARBA00001936"/>
    </source>
</evidence>
<dbReference type="GO" id="GO:0070006">
    <property type="term" value="F:metalloaminopeptidase activity"/>
    <property type="evidence" value="ECO:0007669"/>
    <property type="project" value="UniProtKB-UniRule"/>
</dbReference>
<protein>
    <recommendedName>
        <fullName evidence="8 9">Methionine aminopeptidase</fullName>
        <shortName evidence="8">MAP</shortName>
        <shortName evidence="8">MetAP</shortName>
        <ecNumber evidence="8 9">3.4.11.18</ecNumber>
    </recommendedName>
    <alternativeName>
        <fullName evidence="8">Peptidase M</fullName>
    </alternativeName>
</protein>
<evidence type="ECO:0000313" key="12">
    <source>
        <dbReference type="Proteomes" id="UP001303587"/>
    </source>
</evidence>
<feature type="binding site" evidence="8">
    <location>
        <position position="104"/>
    </location>
    <ligand>
        <name>a divalent metal cation</name>
        <dbReference type="ChEBI" id="CHEBI:60240"/>
        <label>1</label>
    </ligand>
</feature>
<dbReference type="PROSITE" id="PS01202">
    <property type="entry name" value="MAP_2"/>
    <property type="match status" value="1"/>
</dbReference>
<proteinExistence type="inferred from homology"/>
<sequence>MFSHAKKFKNTDEILEKYRAAGKIHQQVMKDARDKIKVGLSLYEYATYIDQRIIELGGLSAFPVNISMNEEAAHDTPLFEDSRIFGNDVVKIDVGVHVDGYIADGAMTIDLSGKNSALVKASEEALKAAIDTVKAGVTTNQIGGAIEDTITALGFQPIRNLMGHGLSQYTAHAEPSIPNCRFQRDVILNAGDTIAIEPFATDGLGYVDNGSIKEIYSRISKKQTRLPMVRKVLDQIDAYNGLPFAKRWISGEKLDFALNQLERDGIITSYPVLVEVSGGLVSQAEHTLIITEDGCEVTTRELNGDY</sequence>
<dbReference type="InterPro" id="IPR036005">
    <property type="entry name" value="Creatinase/aminopeptidase-like"/>
</dbReference>
<dbReference type="EC" id="3.4.11.18" evidence="8 9"/>
<keyword evidence="7 8" id="KW-0378">Hydrolase</keyword>
<dbReference type="PANTHER" id="PTHR45777:SF2">
    <property type="entry name" value="METHIONINE AMINOPEPTIDASE 2"/>
    <property type="match status" value="1"/>
</dbReference>
<dbReference type="GO" id="GO:0046872">
    <property type="term" value="F:metal ion binding"/>
    <property type="evidence" value="ECO:0007669"/>
    <property type="project" value="UniProtKB-UniRule"/>
</dbReference>
<dbReference type="GO" id="GO:0004239">
    <property type="term" value="F:initiator methionyl aminopeptidase activity"/>
    <property type="evidence" value="ECO:0007669"/>
    <property type="project" value="UniProtKB-UniRule"/>
</dbReference>
<dbReference type="InterPro" id="IPR000994">
    <property type="entry name" value="Pept_M24"/>
</dbReference>
<dbReference type="EMBL" id="CP131060">
    <property type="protein sequence ID" value="WNY25638.1"/>
    <property type="molecule type" value="Genomic_DNA"/>
</dbReference>
<organism evidence="11 12">
    <name type="scientific">Methanolapillus millepedarum</name>
    <dbReference type="NCBI Taxonomy" id="3028296"/>
    <lineage>
        <taxon>Archaea</taxon>
        <taxon>Methanobacteriati</taxon>
        <taxon>Methanobacteriota</taxon>
        <taxon>Stenosarchaea group</taxon>
        <taxon>Methanomicrobia</taxon>
        <taxon>Methanosarcinales</taxon>
        <taxon>Methanosarcinaceae</taxon>
        <taxon>Methanolapillus</taxon>
    </lineage>
</organism>
<dbReference type="InterPro" id="IPR036388">
    <property type="entry name" value="WH-like_DNA-bd_sf"/>
</dbReference>
<dbReference type="PANTHER" id="PTHR45777">
    <property type="entry name" value="METHIONINE AMINOPEPTIDASE 2"/>
    <property type="match status" value="1"/>
</dbReference>
<dbReference type="SUPFAM" id="SSF55920">
    <property type="entry name" value="Creatinase/aminopeptidase"/>
    <property type="match status" value="1"/>
</dbReference>
<evidence type="ECO:0000256" key="8">
    <source>
        <dbReference type="HAMAP-Rule" id="MF_01975"/>
    </source>
</evidence>
<comment type="cofactor">
    <cofactor evidence="8">
        <name>Co(2+)</name>
        <dbReference type="ChEBI" id="CHEBI:48828"/>
    </cofactor>
    <cofactor evidence="8">
        <name>Zn(2+)</name>
        <dbReference type="ChEBI" id="CHEBI:29105"/>
    </cofactor>
    <cofactor evidence="8">
        <name>Mn(2+)</name>
        <dbReference type="ChEBI" id="CHEBI:29035"/>
    </cofactor>
    <cofactor evidence="8">
        <name>Fe(2+)</name>
        <dbReference type="ChEBI" id="CHEBI:29033"/>
    </cofactor>
    <text evidence="8">Binds 2 divalent metal cations per subunit. Has a high-affinity and a low affinity metal-binding site. The true nature of the physiological cofactor is under debate. The enzyme is active with cobalt, zinc, manganese or divalent iron ions. Most likely, methionine aminopeptidases function as mononuclear Fe(2+)-metalloproteases under physiological conditions, and the catalytically relevant metal-binding site has been assigned to the histidine-containing high-affinity site.</text>
</comment>
<dbReference type="Gene3D" id="1.10.10.10">
    <property type="entry name" value="Winged helix-like DNA-binding domain superfamily/Winged helix DNA-binding domain"/>
    <property type="match status" value="1"/>
</dbReference>
<dbReference type="HAMAP" id="MF_01975">
    <property type="entry name" value="MetAP_2_arc"/>
    <property type="match status" value="1"/>
</dbReference>
<dbReference type="AlphaFoldDB" id="A0AA96V5V5"/>